<accession>A0A1W1CFT6</accession>
<dbReference type="InterPro" id="IPR011990">
    <property type="entry name" value="TPR-like_helical_dom_sf"/>
</dbReference>
<dbReference type="AlphaFoldDB" id="A0A1W1CFT6"/>
<dbReference type="EMBL" id="FPHG01000067">
    <property type="protein sequence ID" value="SFV64624.1"/>
    <property type="molecule type" value="Genomic_DNA"/>
</dbReference>
<organism evidence="1">
    <name type="scientific">hydrothermal vent metagenome</name>
    <dbReference type="NCBI Taxonomy" id="652676"/>
    <lineage>
        <taxon>unclassified sequences</taxon>
        <taxon>metagenomes</taxon>
        <taxon>ecological metagenomes</taxon>
    </lineage>
</organism>
<protein>
    <submittedName>
        <fullName evidence="1">Uncharacterized protein</fullName>
    </submittedName>
</protein>
<gene>
    <name evidence="1" type="ORF">MNB_SV-9-82</name>
</gene>
<proteinExistence type="predicted"/>
<sequence>MYRNFIKVIISGIILSSISIKANSMKAKEDELIIKAIWLEENLEFNKSANIYSILYKNTNKKEYLFKEISIRFYTQNKIPESLKKLKKWNRLHPKNLIGKRLLITIYLQEKEYNNATLIGKTLIESSDKEEDLELVASSYLYNKNYKKGIDLLTTIYHKNNNENVLLRIVAVMTQYMDKNIEAIQLLETHRMINNVSIEAYKMLIDLYIKEKNIDKILNIYKVLYKRENNDEYKRRIIEIYVYKRDFKNMIKFLEESEGNNDILYDLYKKEKEFKKAIKLANKFYKDTQNPKWLAELAILTYEDAEDKNSKKILKKFRELFDKAITLGVDDSIYLNYYGYTLIDKNIDIDRGIKMIKNALKQQPKNSYYLDSIAWGYFKKLECQKAYKIMKQVIDKEGTKEIEIKEHWENIKECI</sequence>
<reference evidence="1" key="1">
    <citation type="submission" date="2016-10" db="EMBL/GenBank/DDBJ databases">
        <authorList>
            <person name="de Groot N.N."/>
        </authorList>
    </citation>
    <scope>NUCLEOTIDE SEQUENCE</scope>
</reference>
<dbReference type="Gene3D" id="1.25.40.10">
    <property type="entry name" value="Tetratricopeptide repeat domain"/>
    <property type="match status" value="2"/>
</dbReference>
<name>A0A1W1CFT6_9ZZZZ</name>
<evidence type="ECO:0000313" key="1">
    <source>
        <dbReference type="EMBL" id="SFV64624.1"/>
    </source>
</evidence>
<dbReference type="SUPFAM" id="SSF48452">
    <property type="entry name" value="TPR-like"/>
    <property type="match status" value="2"/>
</dbReference>